<reference evidence="2" key="1">
    <citation type="journal article" date="2020" name="Nat. Commun.">
        <title>Large-scale genome sequencing of mycorrhizal fungi provides insights into the early evolution of symbiotic traits.</title>
        <authorList>
            <person name="Miyauchi S."/>
            <person name="Kiss E."/>
            <person name="Kuo A."/>
            <person name="Drula E."/>
            <person name="Kohler A."/>
            <person name="Sanchez-Garcia M."/>
            <person name="Morin E."/>
            <person name="Andreopoulos B."/>
            <person name="Barry K.W."/>
            <person name="Bonito G."/>
            <person name="Buee M."/>
            <person name="Carver A."/>
            <person name="Chen C."/>
            <person name="Cichocki N."/>
            <person name="Clum A."/>
            <person name="Culley D."/>
            <person name="Crous P.W."/>
            <person name="Fauchery L."/>
            <person name="Girlanda M."/>
            <person name="Hayes R.D."/>
            <person name="Keri Z."/>
            <person name="LaButti K."/>
            <person name="Lipzen A."/>
            <person name="Lombard V."/>
            <person name="Magnuson J."/>
            <person name="Maillard F."/>
            <person name="Murat C."/>
            <person name="Nolan M."/>
            <person name="Ohm R.A."/>
            <person name="Pangilinan J."/>
            <person name="Pereira M.F."/>
            <person name="Perotto S."/>
            <person name="Peter M."/>
            <person name="Pfister S."/>
            <person name="Riley R."/>
            <person name="Sitrit Y."/>
            <person name="Stielow J.B."/>
            <person name="Szollosi G."/>
            <person name="Zifcakova L."/>
            <person name="Stursova M."/>
            <person name="Spatafora J.W."/>
            <person name="Tedersoo L."/>
            <person name="Vaario L.M."/>
            <person name="Yamada A."/>
            <person name="Yan M."/>
            <person name="Wang P."/>
            <person name="Xu J."/>
            <person name="Bruns T."/>
            <person name="Baldrian P."/>
            <person name="Vilgalys R."/>
            <person name="Dunand C."/>
            <person name="Henrissat B."/>
            <person name="Grigoriev I.V."/>
            <person name="Hibbett D."/>
            <person name="Nagy L.G."/>
            <person name="Martin F.M."/>
        </authorList>
    </citation>
    <scope>NUCLEOTIDE SEQUENCE</scope>
    <source>
        <strain evidence="2">UP504</strain>
    </source>
</reference>
<evidence type="ECO:0000256" key="1">
    <source>
        <dbReference type="SAM" id="MobiDB-lite"/>
    </source>
</evidence>
<feature type="compositionally biased region" description="Pro residues" evidence="1">
    <location>
        <begin position="180"/>
        <end position="192"/>
    </location>
</feature>
<name>A0A9P6DMK5_9AGAM</name>
<keyword evidence="3" id="KW-1185">Reference proteome</keyword>
<proteinExistence type="predicted"/>
<feature type="region of interest" description="Disordered" evidence="1">
    <location>
        <begin position="158"/>
        <end position="192"/>
    </location>
</feature>
<dbReference type="Proteomes" id="UP000886523">
    <property type="component" value="Unassembled WGS sequence"/>
</dbReference>
<comment type="caution">
    <text evidence="2">The sequence shown here is derived from an EMBL/GenBank/DDBJ whole genome shotgun (WGS) entry which is preliminary data.</text>
</comment>
<dbReference type="AlphaFoldDB" id="A0A9P6DMK5"/>
<organism evidence="2 3">
    <name type="scientific">Hydnum rufescens UP504</name>
    <dbReference type="NCBI Taxonomy" id="1448309"/>
    <lineage>
        <taxon>Eukaryota</taxon>
        <taxon>Fungi</taxon>
        <taxon>Dikarya</taxon>
        <taxon>Basidiomycota</taxon>
        <taxon>Agaricomycotina</taxon>
        <taxon>Agaricomycetes</taxon>
        <taxon>Cantharellales</taxon>
        <taxon>Hydnaceae</taxon>
        <taxon>Hydnum</taxon>
    </lineage>
</organism>
<gene>
    <name evidence="2" type="ORF">BS47DRAFT_1368956</name>
</gene>
<accession>A0A9P6DMK5</accession>
<evidence type="ECO:0000313" key="2">
    <source>
        <dbReference type="EMBL" id="KAF9504203.1"/>
    </source>
</evidence>
<sequence>MTTHLQQWVCGHVRLWPGGLKEKPANDKGQVVRVQMTIDHVNHTPTAADHHLNHKKPLPNECPLPKTTTCAPPPNHNLLKPCQKTTRATGTTHLLKGCIGFQGCLSVPTTHTNCKLKTPDPPDKTWKQGCTTQDTRNTRWNHTPASAGVVLLEMRHKPHTENTPNEPHTHHRHHLNWNPPNEPPPPKQPTTE</sequence>
<protein>
    <submittedName>
        <fullName evidence="2">Uncharacterized protein</fullName>
    </submittedName>
</protein>
<dbReference type="EMBL" id="MU129251">
    <property type="protein sequence ID" value="KAF9504203.1"/>
    <property type="molecule type" value="Genomic_DNA"/>
</dbReference>
<evidence type="ECO:0000313" key="3">
    <source>
        <dbReference type="Proteomes" id="UP000886523"/>
    </source>
</evidence>